<keyword evidence="10" id="KW-0732">Signal</keyword>
<keyword evidence="3 8" id="KW-1134">Transmembrane beta strand</keyword>
<evidence type="ECO:0000256" key="10">
    <source>
        <dbReference type="SAM" id="SignalP"/>
    </source>
</evidence>
<gene>
    <name evidence="13" type="ORF">ACFQ4O_06810</name>
</gene>
<evidence type="ECO:0000313" key="13">
    <source>
        <dbReference type="EMBL" id="MFD1331709.1"/>
    </source>
</evidence>
<evidence type="ECO:0000256" key="9">
    <source>
        <dbReference type="RuleBase" id="RU003357"/>
    </source>
</evidence>
<dbReference type="EMBL" id="JBHTMX010000037">
    <property type="protein sequence ID" value="MFD1331709.1"/>
    <property type="molecule type" value="Genomic_DNA"/>
</dbReference>
<evidence type="ECO:0000256" key="4">
    <source>
        <dbReference type="ARBA" id="ARBA00022692"/>
    </source>
</evidence>
<sequence length="718" mass="77780">MLRTLLLAGVALSCAPALAHAQSGEPEIPLPELNVEGARSGSLTAPGLDATRRELERTPGAVSVIDAEGYKRSTPALTVKDALDYTPGVFAQPKWGDDTRLSIRGSGLSRNFHLRGVQLYLDGVPINTADGYGDFQEIDPSAYRLVEVYKGANALRFGANAIGGAINFVTATGRDPQASVAQVGIDVGSFGHVRTQASSGGVHGNADYFITGAWQRADGFRDHSSGDAARVSANIGYRLSENVETRFYLGANDIDQRIPGSVKRKEALGSPKTAAQSNVDGDYQRNVDSLRLANKTTLRIGDTTSADIGLFYSYKHLVHPIFQYLDYRYRDYGGFARVTDEREIGGHANRLVAGVNLHAGEIDNRQFVNVSGGRGAPTSSSLDRSTNLSSYVENTHYVLPTVGLVTAIQHLYATRDRDDRFLSNGDQSGDKSFSEFSPKVGLLWDFAPGATAFANVSRSVEVPSFGENSFLVANAELAKPQKAWTYEIGARGRSENLNWDVAVYRMEIDDELQCRDLGAEGSCTVFNLDKTVHQGVEIGFGAAVLKGLFVNGGDGGLITKGDREGAAEVDTLWLNLSYTFNDFYFDGDDRVTLDRGLPTERRVGIKGNELPGAPRHYVRAELLYKHPSGVYAGPNVEWAPEAYYVDNANTQKTKAYALLGAKVGYDAGGAFSAYVEGRNLTNEKYISSASIANVADRDSRLYEPGTGRAVYAGVKYRW</sequence>
<keyword evidence="5 9" id="KW-0798">TonB box</keyword>
<keyword evidence="4 8" id="KW-0812">Transmembrane</keyword>
<dbReference type="PANTHER" id="PTHR30069">
    <property type="entry name" value="TONB-DEPENDENT OUTER MEMBRANE RECEPTOR"/>
    <property type="match status" value="1"/>
</dbReference>
<evidence type="ECO:0000259" key="11">
    <source>
        <dbReference type="Pfam" id="PF00593"/>
    </source>
</evidence>
<comment type="subcellular location">
    <subcellularLocation>
        <location evidence="1 8">Cell outer membrane</location>
        <topology evidence="1 8">Multi-pass membrane protein</topology>
    </subcellularLocation>
</comment>
<keyword evidence="6 8" id="KW-0472">Membrane</keyword>
<dbReference type="Pfam" id="PF07715">
    <property type="entry name" value="Plug"/>
    <property type="match status" value="1"/>
</dbReference>
<organism evidence="13 14">
    <name type="scientific">Methylopila musalis</name>
    <dbReference type="NCBI Taxonomy" id="1134781"/>
    <lineage>
        <taxon>Bacteria</taxon>
        <taxon>Pseudomonadati</taxon>
        <taxon>Pseudomonadota</taxon>
        <taxon>Alphaproteobacteria</taxon>
        <taxon>Hyphomicrobiales</taxon>
        <taxon>Methylopilaceae</taxon>
        <taxon>Methylopila</taxon>
    </lineage>
</organism>
<evidence type="ECO:0000256" key="2">
    <source>
        <dbReference type="ARBA" id="ARBA00022448"/>
    </source>
</evidence>
<evidence type="ECO:0000256" key="7">
    <source>
        <dbReference type="ARBA" id="ARBA00023237"/>
    </source>
</evidence>
<keyword evidence="13" id="KW-0675">Receptor</keyword>
<evidence type="ECO:0000256" key="1">
    <source>
        <dbReference type="ARBA" id="ARBA00004571"/>
    </source>
</evidence>
<dbReference type="InterPro" id="IPR037066">
    <property type="entry name" value="Plug_dom_sf"/>
</dbReference>
<proteinExistence type="inferred from homology"/>
<dbReference type="PANTHER" id="PTHR30069:SF28">
    <property type="entry name" value="TONB-DEPENDENT RECEPTOR YNCD-RELATED"/>
    <property type="match status" value="1"/>
</dbReference>
<comment type="similarity">
    <text evidence="8 9">Belongs to the TonB-dependent receptor family.</text>
</comment>
<dbReference type="InterPro" id="IPR036942">
    <property type="entry name" value="Beta-barrel_TonB_sf"/>
</dbReference>
<dbReference type="SUPFAM" id="SSF56935">
    <property type="entry name" value="Porins"/>
    <property type="match status" value="1"/>
</dbReference>
<dbReference type="RefSeq" id="WP_378774925.1">
    <property type="nucleotide sequence ID" value="NZ_JBHTMX010000037.1"/>
</dbReference>
<feature type="chain" id="PRO_5046636575" evidence="10">
    <location>
        <begin position="22"/>
        <end position="718"/>
    </location>
</feature>
<evidence type="ECO:0000256" key="5">
    <source>
        <dbReference type="ARBA" id="ARBA00023077"/>
    </source>
</evidence>
<reference evidence="14" key="1">
    <citation type="journal article" date="2019" name="Int. J. Syst. Evol. Microbiol.">
        <title>The Global Catalogue of Microorganisms (GCM) 10K type strain sequencing project: providing services to taxonomists for standard genome sequencing and annotation.</title>
        <authorList>
            <consortium name="The Broad Institute Genomics Platform"/>
            <consortium name="The Broad Institute Genome Sequencing Center for Infectious Disease"/>
            <person name="Wu L."/>
            <person name="Ma J."/>
        </authorList>
    </citation>
    <scope>NUCLEOTIDE SEQUENCE [LARGE SCALE GENOMIC DNA]</scope>
    <source>
        <strain evidence="14">CCUG 61696</strain>
    </source>
</reference>
<keyword evidence="7 8" id="KW-0998">Cell outer membrane</keyword>
<name>A0ABW3Z611_9HYPH</name>
<feature type="signal peptide" evidence="10">
    <location>
        <begin position="1"/>
        <end position="21"/>
    </location>
</feature>
<dbReference type="InterPro" id="IPR012910">
    <property type="entry name" value="Plug_dom"/>
</dbReference>
<dbReference type="Proteomes" id="UP001597171">
    <property type="component" value="Unassembled WGS sequence"/>
</dbReference>
<keyword evidence="14" id="KW-1185">Reference proteome</keyword>
<feature type="domain" description="TonB-dependent receptor plug" evidence="12">
    <location>
        <begin position="55"/>
        <end position="165"/>
    </location>
</feature>
<dbReference type="InterPro" id="IPR039426">
    <property type="entry name" value="TonB-dep_rcpt-like"/>
</dbReference>
<dbReference type="Gene3D" id="2.170.130.10">
    <property type="entry name" value="TonB-dependent receptor, plug domain"/>
    <property type="match status" value="1"/>
</dbReference>
<evidence type="ECO:0000256" key="3">
    <source>
        <dbReference type="ARBA" id="ARBA00022452"/>
    </source>
</evidence>
<evidence type="ECO:0000313" key="14">
    <source>
        <dbReference type="Proteomes" id="UP001597171"/>
    </source>
</evidence>
<evidence type="ECO:0000259" key="12">
    <source>
        <dbReference type="Pfam" id="PF07715"/>
    </source>
</evidence>
<dbReference type="InterPro" id="IPR000531">
    <property type="entry name" value="Beta-barrel_TonB"/>
</dbReference>
<dbReference type="Gene3D" id="2.40.170.20">
    <property type="entry name" value="TonB-dependent receptor, beta-barrel domain"/>
    <property type="match status" value="1"/>
</dbReference>
<dbReference type="Pfam" id="PF00593">
    <property type="entry name" value="TonB_dep_Rec_b-barrel"/>
    <property type="match status" value="1"/>
</dbReference>
<evidence type="ECO:0000256" key="6">
    <source>
        <dbReference type="ARBA" id="ARBA00023136"/>
    </source>
</evidence>
<accession>A0ABW3Z611</accession>
<keyword evidence="2 8" id="KW-0813">Transport</keyword>
<dbReference type="CDD" id="cd01347">
    <property type="entry name" value="ligand_gated_channel"/>
    <property type="match status" value="1"/>
</dbReference>
<feature type="domain" description="TonB-dependent receptor-like beta-barrel" evidence="11">
    <location>
        <begin position="281"/>
        <end position="680"/>
    </location>
</feature>
<protein>
    <submittedName>
        <fullName evidence="13">TonB-dependent receptor family protein</fullName>
    </submittedName>
</protein>
<evidence type="ECO:0000256" key="8">
    <source>
        <dbReference type="PROSITE-ProRule" id="PRU01360"/>
    </source>
</evidence>
<comment type="caution">
    <text evidence="13">The sequence shown here is derived from an EMBL/GenBank/DDBJ whole genome shotgun (WGS) entry which is preliminary data.</text>
</comment>
<dbReference type="PROSITE" id="PS52016">
    <property type="entry name" value="TONB_DEPENDENT_REC_3"/>
    <property type="match status" value="1"/>
</dbReference>